<keyword evidence="9" id="KW-1185">Reference proteome</keyword>
<evidence type="ECO:0000256" key="2">
    <source>
        <dbReference type="ARBA" id="ARBA00022723"/>
    </source>
</evidence>
<organism evidence="8 9">
    <name type="scientific">Saccharothrix mutabilis subsp. mutabilis</name>
    <dbReference type="NCBI Taxonomy" id="66855"/>
    <lineage>
        <taxon>Bacteria</taxon>
        <taxon>Bacillati</taxon>
        <taxon>Actinomycetota</taxon>
        <taxon>Actinomycetes</taxon>
        <taxon>Pseudonocardiales</taxon>
        <taxon>Pseudonocardiaceae</taxon>
        <taxon>Saccharothrix</taxon>
    </lineage>
</organism>
<reference evidence="8 9" key="1">
    <citation type="journal article" date="2019" name="Int. J. Syst. Evol. Microbiol.">
        <title>The Global Catalogue of Microorganisms (GCM) 10K type strain sequencing project: providing services to taxonomists for standard genome sequencing and annotation.</title>
        <authorList>
            <consortium name="The Broad Institute Genomics Platform"/>
            <consortium name="The Broad Institute Genome Sequencing Center for Infectious Disease"/>
            <person name="Wu L."/>
            <person name="Ma J."/>
        </authorList>
    </citation>
    <scope>NUCLEOTIDE SEQUENCE [LARGE SCALE GENOMIC DNA]</scope>
    <source>
        <strain evidence="8 9">JCM 3380</strain>
    </source>
</reference>
<sequence>MKLSWHVYGLDLASPLRISRSVMTRRDAVRVVLEHDGVRGHGEVVTSVFYQLDVPRIVELLTGVAPAVAGSSPEELLTRLPPLPPGVLAALDAAVHDLLAVRAGAPLHALVADPQWTDVPTAFTIGIGDPRDCAAQAAELTARGFSVLKVKVGGEHDVATVQAVRRAAPDARLILDPNGGWTAERAVRVLDDLPAVDALEQPLPAGRLDELAWLRQRCPVPLVADEDAATAADVKALAGLVDGVNVKLAKCGGIARAREIIDTARAAGLDVMLGCLVASSLGIAPAVHLTGHARWVDLDGHLLLARDPWRGIGGEDGTLRLTGAPGLGVTPRPDTTAVPRPDPGPVPR</sequence>
<comment type="similarity">
    <text evidence="1 5">Belongs to the mandelate racemase/muconate lactonizing enzyme family.</text>
</comment>
<dbReference type="InterPro" id="IPR029065">
    <property type="entry name" value="Enolase_C-like"/>
</dbReference>
<dbReference type="SUPFAM" id="SSF54826">
    <property type="entry name" value="Enolase N-terminal domain-like"/>
    <property type="match status" value="1"/>
</dbReference>
<dbReference type="CDD" id="cd03319">
    <property type="entry name" value="L-Ala-DL-Glu_epimerase"/>
    <property type="match status" value="1"/>
</dbReference>
<keyword evidence="4 5" id="KW-0413">Isomerase</keyword>
<gene>
    <name evidence="8" type="ORF">GCM10010492_03940</name>
</gene>
<evidence type="ECO:0000256" key="4">
    <source>
        <dbReference type="ARBA" id="ARBA00023235"/>
    </source>
</evidence>
<evidence type="ECO:0000259" key="7">
    <source>
        <dbReference type="SMART" id="SM00922"/>
    </source>
</evidence>
<dbReference type="InterPro" id="IPR013342">
    <property type="entry name" value="Mandelate_racemase_C"/>
</dbReference>
<name>A0ABN0T1V7_9PSEU</name>
<dbReference type="PANTHER" id="PTHR48073:SF2">
    <property type="entry name" value="O-SUCCINYLBENZOATE SYNTHASE"/>
    <property type="match status" value="1"/>
</dbReference>
<feature type="region of interest" description="Disordered" evidence="6">
    <location>
        <begin position="316"/>
        <end position="348"/>
    </location>
</feature>
<comment type="caution">
    <text evidence="8">The sequence shown here is derived from an EMBL/GenBank/DDBJ whole genome shotgun (WGS) entry which is preliminary data.</text>
</comment>
<feature type="domain" description="Mandelate racemase/muconate lactonizing enzyme C-terminal" evidence="7">
    <location>
        <begin position="130"/>
        <end position="221"/>
    </location>
</feature>
<dbReference type="SFLD" id="SFLDG00180">
    <property type="entry name" value="muconate_cycloisomerase"/>
    <property type="match status" value="1"/>
</dbReference>
<dbReference type="PANTHER" id="PTHR48073">
    <property type="entry name" value="O-SUCCINYLBENZOATE SYNTHASE-RELATED"/>
    <property type="match status" value="1"/>
</dbReference>
<dbReference type="Gene3D" id="3.20.20.120">
    <property type="entry name" value="Enolase-like C-terminal domain"/>
    <property type="match status" value="1"/>
</dbReference>
<evidence type="ECO:0000313" key="9">
    <source>
        <dbReference type="Proteomes" id="UP001500416"/>
    </source>
</evidence>
<protein>
    <recommendedName>
        <fullName evidence="5">Dipeptide epimerase</fullName>
        <ecNumber evidence="5">5.1.1.-</ecNumber>
    </recommendedName>
</protein>
<dbReference type="InterPro" id="IPR036849">
    <property type="entry name" value="Enolase-like_C_sf"/>
</dbReference>
<dbReference type="Proteomes" id="UP001500416">
    <property type="component" value="Unassembled WGS sequence"/>
</dbReference>
<evidence type="ECO:0000256" key="1">
    <source>
        <dbReference type="ARBA" id="ARBA00008031"/>
    </source>
</evidence>
<dbReference type="EMBL" id="BAAABU010000001">
    <property type="protein sequence ID" value="GAA0209435.1"/>
    <property type="molecule type" value="Genomic_DNA"/>
</dbReference>
<keyword evidence="2 5" id="KW-0479">Metal-binding</keyword>
<evidence type="ECO:0000256" key="5">
    <source>
        <dbReference type="RuleBase" id="RU366006"/>
    </source>
</evidence>
<dbReference type="SMART" id="SM00922">
    <property type="entry name" value="MR_MLE"/>
    <property type="match status" value="1"/>
</dbReference>
<evidence type="ECO:0000256" key="6">
    <source>
        <dbReference type="SAM" id="MobiDB-lite"/>
    </source>
</evidence>
<evidence type="ECO:0000313" key="8">
    <source>
        <dbReference type="EMBL" id="GAA0209435.1"/>
    </source>
</evidence>
<dbReference type="InterPro" id="IPR034603">
    <property type="entry name" value="Dipeptide_epimerase"/>
</dbReference>
<dbReference type="SUPFAM" id="SSF51604">
    <property type="entry name" value="Enolase C-terminal domain-like"/>
    <property type="match status" value="1"/>
</dbReference>
<proteinExistence type="inferred from homology"/>
<dbReference type="EC" id="5.1.1.-" evidence="5"/>
<keyword evidence="3 5" id="KW-0460">Magnesium</keyword>
<comment type="cofactor">
    <cofactor evidence="5">
        <name>Mg(2+)</name>
        <dbReference type="ChEBI" id="CHEBI:18420"/>
    </cofactor>
    <text evidence="5">Binds 1 Mg(2+) ion per subunit.</text>
</comment>
<dbReference type="InterPro" id="IPR029017">
    <property type="entry name" value="Enolase-like_N"/>
</dbReference>
<accession>A0ABN0T1V7</accession>
<dbReference type="Pfam" id="PF13378">
    <property type="entry name" value="MR_MLE_C"/>
    <property type="match status" value="1"/>
</dbReference>
<dbReference type="Gene3D" id="3.30.390.10">
    <property type="entry name" value="Enolase-like, N-terminal domain"/>
    <property type="match status" value="1"/>
</dbReference>
<evidence type="ECO:0000256" key="3">
    <source>
        <dbReference type="ARBA" id="ARBA00022842"/>
    </source>
</evidence>
<dbReference type="SFLD" id="SFLDS00001">
    <property type="entry name" value="Enolase"/>
    <property type="match status" value="1"/>
</dbReference>
<dbReference type="RefSeq" id="WP_343931806.1">
    <property type="nucleotide sequence ID" value="NZ_BAAABU010000001.1"/>
</dbReference>